<dbReference type="SUPFAM" id="SSF74924">
    <property type="entry name" value="Cap-Gly domain"/>
    <property type="match status" value="1"/>
</dbReference>
<evidence type="ECO:0000313" key="5">
    <source>
        <dbReference type="Proteomes" id="UP000799118"/>
    </source>
</evidence>
<dbReference type="InterPro" id="IPR000938">
    <property type="entry name" value="CAP-Gly_domain"/>
</dbReference>
<organism evidence="4 5">
    <name type="scientific">Gymnopus androsaceus JB14</name>
    <dbReference type="NCBI Taxonomy" id="1447944"/>
    <lineage>
        <taxon>Eukaryota</taxon>
        <taxon>Fungi</taxon>
        <taxon>Dikarya</taxon>
        <taxon>Basidiomycota</taxon>
        <taxon>Agaricomycotina</taxon>
        <taxon>Agaricomycetes</taxon>
        <taxon>Agaricomycetidae</taxon>
        <taxon>Agaricales</taxon>
        <taxon>Marasmiineae</taxon>
        <taxon>Omphalotaceae</taxon>
        <taxon>Gymnopus</taxon>
    </lineage>
</organism>
<protein>
    <recommendedName>
        <fullName evidence="3">CAP-Gly domain-containing protein</fullName>
    </recommendedName>
</protein>
<dbReference type="Gene3D" id="2.30.30.190">
    <property type="entry name" value="CAP Gly-rich-like domain"/>
    <property type="match status" value="1"/>
</dbReference>
<keyword evidence="1" id="KW-0175">Coiled coil</keyword>
<evidence type="ECO:0000259" key="3">
    <source>
        <dbReference type="PROSITE" id="PS50245"/>
    </source>
</evidence>
<feature type="compositionally biased region" description="Polar residues" evidence="2">
    <location>
        <begin position="1"/>
        <end position="23"/>
    </location>
</feature>
<feature type="compositionally biased region" description="Basic and acidic residues" evidence="2">
    <location>
        <begin position="233"/>
        <end position="243"/>
    </location>
</feature>
<feature type="region of interest" description="Disordered" evidence="2">
    <location>
        <begin position="840"/>
        <end position="895"/>
    </location>
</feature>
<dbReference type="PANTHER" id="PTHR23159">
    <property type="entry name" value="CENTROSOMAL PROTEIN 2"/>
    <property type="match status" value="1"/>
</dbReference>
<feature type="compositionally biased region" description="Low complexity" evidence="2">
    <location>
        <begin position="258"/>
        <end position="276"/>
    </location>
</feature>
<evidence type="ECO:0000313" key="4">
    <source>
        <dbReference type="EMBL" id="KAE9411156.1"/>
    </source>
</evidence>
<feature type="region of interest" description="Disordered" evidence="2">
    <location>
        <begin position="631"/>
        <end position="668"/>
    </location>
</feature>
<dbReference type="InterPro" id="IPR036859">
    <property type="entry name" value="CAP-Gly_dom_sf"/>
</dbReference>
<reference evidence="4" key="1">
    <citation type="journal article" date="2019" name="Environ. Microbiol.">
        <title>Fungal ecological strategies reflected in gene transcription - a case study of two litter decomposers.</title>
        <authorList>
            <person name="Barbi F."/>
            <person name="Kohler A."/>
            <person name="Barry K."/>
            <person name="Baskaran P."/>
            <person name="Daum C."/>
            <person name="Fauchery L."/>
            <person name="Ihrmark K."/>
            <person name="Kuo A."/>
            <person name="LaButti K."/>
            <person name="Lipzen A."/>
            <person name="Morin E."/>
            <person name="Grigoriev I.V."/>
            <person name="Henrissat B."/>
            <person name="Lindahl B."/>
            <person name="Martin F."/>
        </authorList>
    </citation>
    <scope>NUCLEOTIDE SEQUENCE</scope>
    <source>
        <strain evidence="4">JB14</strain>
    </source>
</reference>
<dbReference type="Pfam" id="PF01302">
    <property type="entry name" value="CAP_GLY"/>
    <property type="match status" value="1"/>
</dbReference>
<dbReference type="AlphaFoldDB" id="A0A6A4IKY2"/>
<dbReference type="Proteomes" id="UP000799118">
    <property type="component" value="Unassembled WGS sequence"/>
</dbReference>
<feature type="region of interest" description="Disordered" evidence="2">
    <location>
        <begin position="925"/>
        <end position="975"/>
    </location>
</feature>
<evidence type="ECO:0000256" key="1">
    <source>
        <dbReference type="SAM" id="Coils"/>
    </source>
</evidence>
<feature type="compositionally biased region" description="Polar residues" evidence="2">
    <location>
        <begin position="425"/>
        <end position="435"/>
    </location>
</feature>
<keyword evidence="5" id="KW-1185">Reference proteome</keyword>
<feature type="compositionally biased region" description="Basic and acidic residues" evidence="2">
    <location>
        <begin position="719"/>
        <end position="735"/>
    </location>
</feature>
<feature type="compositionally biased region" description="Low complexity" evidence="2">
    <location>
        <begin position="298"/>
        <end position="328"/>
    </location>
</feature>
<accession>A0A6A4IKY2</accession>
<feature type="region of interest" description="Disordered" evidence="2">
    <location>
        <begin position="719"/>
        <end position="747"/>
    </location>
</feature>
<proteinExistence type="predicted"/>
<feature type="domain" description="CAP-Gly" evidence="3">
    <location>
        <begin position="74"/>
        <end position="120"/>
    </location>
</feature>
<evidence type="ECO:0000256" key="2">
    <source>
        <dbReference type="SAM" id="MobiDB-lite"/>
    </source>
</evidence>
<gene>
    <name evidence="4" type="ORF">BT96DRAFT_1011014</name>
</gene>
<feature type="compositionally biased region" description="Basic and acidic residues" evidence="2">
    <location>
        <begin position="647"/>
        <end position="668"/>
    </location>
</feature>
<feature type="region of interest" description="Disordered" evidence="2">
    <location>
        <begin position="144"/>
        <end position="375"/>
    </location>
</feature>
<dbReference type="PANTHER" id="PTHR23159:SF31">
    <property type="entry name" value="CENTROSOME-ASSOCIATED PROTEIN CEP250 ISOFORM X1"/>
    <property type="match status" value="1"/>
</dbReference>
<feature type="region of interest" description="Disordered" evidence="2">
    <location>
        <begin position="1"/>
        <end position="54"/>
    </location>
</feature>
<dbReference type="OrthoDB" id="2130750at2759"/>
<feature type="compositionally biased region" description="Low complexity" evidence="2">
    <location>
        <begin position="31"/>
        <end position="48"/>
    </location>
</feature>
<feature type="region of interest" description="Disordered" evidence="2">
    <location>
        <begin position="388"/>
        <end position="435"/>
    </location>
</feature>
<dbReference type="SMART" id="SM01052">
    <property type="entry name" value="CAP_GLY"/>
    <property type="match status" value="1"/>
</dbReference>
<feature type="coiled-coil region" evidence="1">
    <location>
        <begin position="476"/>
        <end position="560"/>
    </location>
</feature>
<feature type="compositionally biased region" description="Polar residues" evidence="2">
    <location>
        <begin position="330"/>
        <end position="355"/>
    </location>
</feature>
<sequence length="998" mass="107220">MKSLGRSSSGLPTPSRSRSSSVAGNHERAKTPTALRPPSRTSSSSTAAGPFVPTLNGPVRITSLGFEGTLRYLGEIPPKAGIWAGVELSGGFAGKGKNDGRTPDGKRYFECAPMCGVFVAVGKLSRATVGTVGVRPPSVAEVRAPETPAARAGRLRAEKAVPVPAVPSIPRASSSSSRIPSNSSSTSTPSLSSPFTPKPKPTLGTPGGTPRPRIPSAVAMPPPPSPGVSDLQKTSRELQERIRGLMGESSQSPPSPSPSASTSTTSSPPSAFASPTRKPKGAPVLRTASRARSRSRSRISMAASTYSRPSSVASTSAMSTSTSTRAYAPRSSTPGFSAGPRSSTPGFGGPRSSTPGFGRSVSRASTSAVGVDERIEIMSSRIAALEYENKRLREETQTSVSASVEDEPPSSPSKAQAPPSPTKSQPPSEHQQQINLLTLRLDDASTKALQSHSRAEALQASLSEHQQQSQLYLSHISSLESQLNQIQTDLEGANTKASASSVQVESTATKLSETQGELEKIQKAYEDERTQREGERAEAERRWDAERRELRKQVDELRMAGQETIELAEQVQVEQSKRTYLGRGRRYFHPNHLRVGRTLLPIPKSPLPDRRPLRFPITPPIRSIFAHIPTTHQPRTPQIPARRNGRRGGEVGGEVRELEREVEGERRRRGEVEEALRESGEALEQARGEVEALQTQGEELDAAKEEIAGLKHLVKELERQQRVEERERERSREDSGEAESSVLREENRVLRGQVEELRKNTGSNLDLAEAAVNGTGGDDQSLRKEMQTLEAKIAQMEVAGARKTHDLNKEISELEALVEAKIYREDELEQEIERLNEKLRKAKRSGKGSTGPEMSPVNGRTKAKAASATGATGTGTSVSNNGVVGGEHRDGDGGGASEGPLCEICERPGHDIFSCDLLREDYGTGSGDAGANSAPLDAHGEDENTVSFSSHVRHPTPPPSSKSQTGEDGPEEELDVWCEECEGHGHRAEECPYAGDVF</sequence>
<dbReference type="PROSITE" id="PS50245">
    <property type="entry name" value="CAP_GLY_2"/>
    <property type="match status" value="1"/>
</dbReference>
<dbReference type="EMBL" id="ML769383">
    <property type="protein sequence ID" value="KAE9411156.1"/>
    <property type="molecule type" value="Genomic_DNA"/>
</dbReference>
<feature type="compositionally biased region" description="Low complexity" evidence="2">
    <location>
        <begin position="864"/>
        <end position="882"/>
    </location>
</feature>
<name>A0A6A4IKY2_9AGAR</name>
<feature type="compositionally biased region" description="Low complexity" evidence="2">
    <location>
        <begin position="162"/>
        <end position="219"/>
    </location>
</feature>